<reference evidence="1 2" key="1">
    <citation type="journal article" date="2005" name="Nature">
        <title>The genome of the social amoeba Dictyostelium discoideum.</title>
        <authorList>
            <consortium name="The Dictyostelium discoideum Sequencing Consortium"/>
            <person name="Eichinger L."/>
            <person name="Pachebat J.A."/>
            <person name="Glockner G."/>
            <person name="Rajandream M.A."/>
            <person name="Sucgang R."/>
            <person name="Berriman M."/>
            <person name="Song J."/>
            <person name="Olsen R."/>
            <person name="Szafranski K."/>
            <person name="Xu Q."/>
            <person name="Tunggal B."/>
            <person name="Kummerfeld S."/>
            <person name="Madera M."/>
            <person name="Konfortov B.A."/>
            <person name="Rivero F."/>
            <person name="Bankier A.T."/>
            <person name="Lehmann R."/>
            <person name="Hamlin N."/>
            <person name="Davies R."/>
            <person name="Gaudet P."/>
            <person name="Fey P."/>
            <person name="Pilcher K."/>
            <person name="Chen G."/>
            <person name="Saunders D."/>
            <person name="Sodergren E."/>
            <person name="Davis P."/>
            <person name="Kerhornou A."/>
            <person name="Nie X."/>
            <person name="Hall N."/>
            <person name="Anjard C."/>
            <person name="Hemphill L."/>
            <person name="Bason N."/>
            <person name="Farbrother P."/>
            <person name="Desany B."/>
            <person name="Just E."/>
            <person name="Morio T."/>
            <person name="Rost R."/>
            <person name="Churcher C."/>
            <person name="Cooper J."/>
            <person name="Haydock S."/>
            <person name="van Driessche N."/>
            <person name="Cronin A."/>
            <person name="Goodhead I."/>
            <person name="Muzny D."/>
            <person name="Mourier T."/>
            <person name="Pain A."/>
            <person name="Lu M."/>
            <person name="Harper D."/>
            <person name="Lindsay R."/>
            <person name="Hauser H."/>
            <person name="James K."/>
            <person name="Quiles M."/>
            <person name="Madan Babu M."/>
            <person name="Saito T."/>
            <person name="Buchrieser C."/>
            <person name="Wardroper A."/>
            <person name="Felder M."/>
            <person name="Thangavelu M."/>
            <person name="Johnson D."/>
            <person name="Knights A."/>
            <person name="Loulseged H."/>
            <person name="Mungall K."/>
            <person name="Oliver K."/>
            <person name="Price C."/>
            <person name="Quail M.A."/>
            <person name="Urushihara H."/>
            <person name="Hernandez J."/>
            <person name="Rabbinowitsch E."/>
            <person name="Steffen D."/>
            <person name="Sanders M."/>
            <person name="Ma J."/>
            <person name="Kohara Y."/>
            <person name="Sharp S."/>
            <person name="Simmonds M."/>
            <person name="Spiegler S."/>
            <person name="Tivey A."/>
            <person name="Sugano S."/>
            <person name="White B."/>
            <person name="Walker D."/>
            <person name="Woodward J."/>
            <person name="Winckler T."/>
            <person name="Tanaka Y."/>
            <person name="Shaulsky G."/>
            <person name="Schleicher M."/>
            <person name="Weinstock G."/>
            <person name="Rosenthal A."/>
            <person name="Cox E.C."/>
            <person name="Chisholm R.L."/>
            <person name="Gibbs R."/>
            <person name="Loomis W.F."/>
            <person name="Platzer M."/>
            <person name="Kay R.R."/>
            <person name="Williams J."/>
            <person name="Dear P.H."/>
            <person name="Noegel A.A."/>
            <person name="Barrell B."/>
            <person name="Kuspa A."/>
        </authorList>
    </citation>
    <scope>NUCLEOTIDE SEQUENCE [LARGE SCALE GENOMIC DNA]</scope>
    <source>
        <strain evidence="1 2">AX4</strain>
    </source>
</reference>
<dbReference type="PANTHER" id="PTHR11012:SF30">
    <property type="entry name" value="PROTEIN KINASE-LIKE DOMAIN-CONTAINING"/>
    <property type="match status" value="1"/>
</dbReference>
<dbReference type="InterPro" id="IPR004119">
    <property type="entry name" value="EcKL"/>
</dbReference>
<dbReference type="InParanoid" id="Q54IU1"/>
<dbReference type="Pfam" id="PF02958">
    <property type="entry name" value="EcKL"/>
    <property type="match status" value="1"/>
</dbReference>
<comment type="caution">
    <text evidence="1">The sequence shown here is derived from an EMBL/GenBank/DDBJ whole genome shotgun (WGS) entry which is preliminary data.</text>
</comment>
<name>Q54IU1_DICDI</name>
<sequence>MVKSIIFRNDLTIEFIESIIKDQLELPKQDLEKIKLIEFKIQEKLLEGGLMGEISRVYLKWDNKNVDNNDDDDDSLSSISLPNSIVIKSIKNDSASCIVSSLESKTYREAEFYQKQMKSNKESGMKFDFLPIIYYANKNNETGEYSIIMQDLSEYVSACKVMGNQCWGKVQGLNLDLYDPFEIVKKCFLETSKIHIENWGDCKKLLSNQSNSWLKDFDIYQGNDCGKEEWVKKNYQVLKSTWEEKTLPIIKKIQEQYKETSPLINVDQVLKVIEIYFNHYLKWEQFKTRIDTSNEKNAFSLIHGDFHAGNVMVPLVLDGVEQQQHNKNDKLYLLDFSEIGFGCPFSDMAQFIISNCEIKFRRENEEKLFKIYWNSLLESGIDLGNFPFDYSFKIYKRGGIDRWIKINILMSPHIPEFAFIYFFNQLSTFVMDHYSNDLFN</sequence>
<dbReference type="VEuPathDB" id="AmoebaDB:DDB_G0288519"/>
<gene>
    <name evidence="1" type="ORF">DDB_G0288519</name>
</gene>
<dbReference type="InterPro" id="IPR011009">
    <property type="entry name" value="Kinase-like_dom_sf"/>
</dbReference>
<dbReference type="OMA" id="HGDFHAA"/>
<proteinExistence type="predicted"/>
<dbReference type="PaxDb" id="44689-DDB0231477"/>
<dbReference type="RefSeq" id="XP_636685.1">
    <property type="nucleotide sequence ID" value="XM_631593.1"/>
</dbReference>
<evidence type="ECO:0000313" key="1">
    <source>
        <dbReference type="EMBL" id="EAL63181.1"/>
    </source>
</evidence>
<dbReference type="EMBL" id="AAFI02000114">
    <property type="protein sequence ID" value="EAL63181.1"/>
    <property type="molecule type" value="Genomic_DNA"/>
</dbReference>
<dbReference type="eggNOG" id="ENOG502RSQU">
    <property type="taxonomic scope" value="Eukaryota"/>
</dbReference>
<organism evidence="1 2">
    <name type="scientific">Dictyostelium discoideum</name>
    <name type="common">Social amoeba</name>
    <dbReference type="NCBI Taxonomy" id="44689"/>
    <lineage>
        <taxon>Eukaryota</taxon>
        <taxon>Amoebozoa</taxon>
        <taxon>Evosea</taxon>
        <taxon>Eumycetozoa</taxon>
        <taxon>Dictyostelia</taxon>
        <taxon>Dictyosteliales</taxon>
        <taxon>Dictyosteliaceae</taxon>
        <taxon>Dictyostelium</taxon>
    </lineage>
</organism>
<dbReference type="PANTHER" id="PTHR11012">
    <property type="entry name" value="PROTEIN KINASE-LIKE DOMAIN-CONTAINING"/>
    <property type="match status" value="1"/>
</dbReference>
<dbReference type="AlphaFoldDB" id="Q54IU1"/>
<dbReference type="PhylomeDB" id="Q54IU1"/>
<evidence type="ECO:0000313" key="2">
    <source>
        <dbReference type="Proteomes" id="UP000002195"/>
    </source>
</evidence>
<dbReference type="FunCoup" id="Q54IU1">
    <property type="interactions" value="1"/>
</dbReference>
<protein>
    <recommendedName>
        <fullName evidence="3">CHK kinase-like domain-containing protein</fullName>
    </recommendedName>
</protein>
<dbReference type="GeneID" id="8626669"/>
<keyword evidence="2" id="KW-1185">Reference proteome</keyword>
<evidence type="ECO:0008006" key="3">
    <source>
        <dbReference type="Google" id="ProtNLM"/>
    </source>
</evidence>
<accession>Q54IU1</accession>
<dbReference type="STRING" id="44689.Q54IU1"/>
<dbReference type="Proteomes" id="UP000002195">
    <property type="component" value="Unassembled WGS sequence"/>
</dbReference>
<dbReference type="dictyBase" id="DDB_G0288519"/>
<dbReference type="KEGG" id="ddi:DDB_G0288519"/>
<dbReference type="SUPFAM" id="SSF56112">
    <property type="entry name" value="Protein kinase-like (PK-like)"/>
    <property type="match status" value="1"/>
</dbReference>
<dbReference type="HOGENOM" id="CLU_566757_0_0_1"/>
<dbReference type="Gene3D" id="3.90.1200.10">
    <property type="match status" value="1"/>
</dbReference>